<dbReference type="Gene3D" id="3.30.1330.60">
    <property type="entry name" value="OmpA-like domain"/>
    <property type="match status" value="1"/>
</dbReference>
<name>A0A847SV80_9BACT</name>
<feature type="domain" description="OmpA-like" evidence="6">
    <location>
        <begin position="57"/>
        <end position="174"/>
    </location>
</feature>
<keyword evidence="3" id="KW-0998">Cell outer membrane</keyword>
<comment type="subcellular location">
    <subcellularLocation>
        <location evidence="1">Cell outer membrane</location>
    </subcellularLocation>
</comment>
<dbReference type="PANTHER" id="PTHR30329:SF21">
    <property type="entry name" value="LIPOPROTEIN YIAD-RELATED"/>
    <property type="match status" value="1"/>
</dbReference>
<feature type="chain" id="PRO_5032874884" evidence="5">
    <location>
        <begin position="26"/>
        <end position="176"/>
    </location>
</feature>
<organism evidence="7 8">
    <name type="scientific">Chitinophaga eiseniae</name>
    <dbReference type="NCBI Taxonomy" id="634771"/>
    <lineage>
        <taxon>Bacteria</taxon>
        <taxon>Pseudomonadati</taxon>
        <taxon>Bacteroidota</taxon>
        <taxon>Chitinophagia</taxon>
        <taxon>Chitinophagales</taxon>
        <taxon>Chitinophagaceae</taxon>
        <taxon>Chitinophaga</taxon>
    </lineage>
</organism>
<dbReference type="InterPro" id="IPR036737">
    <property type="entry name" value="OmpA-like_sf"/>
</dbReference>
<dbReference type="InterPro" id="IPR006665">
    <property type="entry name" value="OmpA-like"/>
</dbReference>
<protein>
    <submittedName>
        <fullName evidence="7">OmpA family protein</fullName>
    </submittedName>
</protein>
<evidence type="ECO:0000256" key="5">
    <source>
        <dbReference type="SAM" id="SignalP"/>
    </source>
</evidence>
<dbReference type="RefSeq" id="WP_168740277.1">
    <property type="nucleotide sequence ID" value="NZ_JABAHZ010000004.1"/>
</dbReference>
<feature type="signal peptide" evidence="5">
    <location>
        <begin position="1"/>
        <end position="25"/>
    </location>
</feature>
<evidence type="ECO:0000256" key="2">
    <source>
        <dbReference type="ARBA" id="ARBA00023136"/>
    </source>
</evidence>
<accession>A0A847SV80</accession>
<dbReference type="InterPro" id="IPR050330">
    <property type="entry name" value="Bact_OuterMem_StrucFunc"/>
</dbReference>
<dbReference type="PROSITE" id="PS51257">
    <property type="entry name" value="PROKAR_LIPOPROTEIN"/>
    <property type="match status" value="1"/>
</dbReference>
<dbReference type="Pfam" id="PF00691">
    <property type="entry name" value="OmpA"/>
    <property type="match status" value="1"/>
</dbReference>
<dbReference type="AlphaFoldDB" id="A0A847SV80"/>
<sequence>MKRMLFMTRYCLLALVAMAFMASCASTRKSSSPHVYMSKQYEELKNVLNEADVSIIKDSLKVIFPNNVLFASSSDQVNDAVKPTFGRFAEILNKYGKTKILITGHTDNTGAADYNRELSEKRAASAKGLLSSFNVNNDRMFTWGLSDRDPIASNNTDAGKARNRRVEFVILYDVKQ</sequence>
<keyword evidence="2 4" id="KW-0472">Membrane</keyword>
<evidence type="ECO:0000256" key="4">
    <source>
        <dbReference type="PROSITE-ProRule" id="PRU00473"/>
    </source>
</evidence>
<evidence type="ECO:0000256" key="3">
    <source>
        <dbReference type="ARBA" id="ARBA00023237"/>
    </source>
</evidence>
<comment type="caution">
    <text evidence="7">The sequence shown here is derived from an EMBL/GenBank/DDBJ whole genome shotgun (WGS) entry which is preliminary data.</text>
</comment>
<reference evidence="7 8" key="1">
    <citation type="submission" date="2020-04" db="EMBL/GenBank/DDBJ databases">
        <authorList>
            <person name="Yin C."/>
        </authorList>
    </citation>
    <scope>NUCLEOTIDE SEQUENCE [LARGE SCALE GENOMIC DNA]</scope>
    <source>
        <strain evidence="7 8">Ak56</strain>
    </source>
</reference>
<gene>
    <name evidence="7" type="ORF">HGH91_18435</name>
</gene>
<dbReference type="InterPro" id="IPR006664">
    <property type="entry name" value="OMP_bac"/>
</dbReference>
<dbReference type="Proteomes" id="UP000552864">
    <property type="component" value="Unassembled WGS sequence"/>
</dbReference>
<dbReference type="PANTHER" id="PTHR30329">
    <property type="entry name" value="STATOR ELEMENT OF FLAGELLAR MOTOR COMPLEX"/>
    <property type="match status" value="1"/>
</dbReference>
<dbReference type="PRINTS" id="PR01021">
    <property type="entry name" value="OMPADOMAIN"/>
</dbReference>
<dbReference type="SUPFAM" id="SSF103088">
    <property type="entry name" value="OmpA-like"/>
    <property type="match status" value="1"/>
</dbReference>
<evidence type="ECO:0000313" key="7">
    <source>
        <dbReference type="EMBL" id="NLR80612.1"/>
    </source>
</evidence>
<dbReference type="PROSITE" id="PS51123">
    <property type="entry name" value="OMPA_2"/>
    <property type="match status" value="1"/>
</dbReference>
<evidence type="ECO:0000256" key="1">
    <source>
        <dbReference type="ARBA" id="ARBA00004442"/>
    </source>
</evidence>
<dbReference type="EMBL" id="JABAHZ010000004">
    <property type="protein sequence ID" value="NLR80612.1"/>
    <property type="molecule type" value="Genomic_DNA"/>
</dbReference>
<evidence type="ECO:0000313" key="8">
    <source>
        <dbReference type="Proteomes" id="UP000552864"/>
    </source>
</evidence>
<dbReference type="CDD" id="cd07185">
    <property type="entry name" value="OmpA_C-like"/>
    <property type="match status" value="1"/>
</dbReference>
<keyword evidence="8" id="KW-1185">Reference proteome</keyword>
<proteinExistence type="predicted"/>
<dbReference type="GO" id="GO:0009279">
    <property type="term" value="C:cell outer membrane"/>
    <property type="evidence" value="ECO:0007669"/>
    <property type="project" value="UniProtKB-SubCell"/>
</dbReference>
<evidence type="ECO:0000259" key="6">
    <source>
        <dbReference type="PROSITE" id="PS51123"/>
    </source>
</evidence>
<keyword evidence="5" id="KW-0732">Signal</keyword>